<dbReference type="InterPro" id="IPR043459">
    <property type="entry name" value="NFD6/NOXY2-like"/>
</dbReference>
<dbReference type="Proteomes" id="UP000634136">
    <property type="component" value="Unassembled WGS sequence"/>
</dbReference>
<evidence type="ECO:0000313" key="1">
    <source>
        <dbReference type="EMBL" id="KAF7840292.1"/>
    </source>
</evidence>
<dbReference type="GO" id="GO:0005739">
    <property type="term" value="C:mitochondrion"/>
    <property type="evidence" value="ECO:0007669"/>
    <property type="project" value="TreeGrafter"/>
</dbReference>
<keyword evidence="2" id="KW-1185">Reference proteome</keyword>
<reference evidence="1" key="1">
    <citation type="submission" date="2020-09" db="EMBL/GenBank/DDBJ databases">
        <title>Genome-Enabled Discovery of Anthraquinone Biosynthesis in Senna tora.</title>
        <authorList>
            <person name="Kang S.-H."/>
            <person name="Pandey R.P."/>
            <person name="Lee C.-M."/>
            <person name="Sim J.-S."/>
            <person name="Jeong J.-T."/>
            <person name="Choi B.-S."/>
            <person name="Jung M."/>
            <person name="Ginzburg D."/>
            <person name="Zhao K."/>
            <person name="Won S.Y."/>
            <person name="Oh T.-J."/>
            <person name="Yu Y."/>
            <person name="Kim N.-H."/>
            <person name="Lee O.R."/>
            <person name="Lee T.-H."/>
            <person name="Bashyal P."/>
            <person name="Kim T.-S."/>
            <person name="Lee W.-H."/>
            <person name="Kawkins C."/>
            <person name="Kim C.-K."/>
            <person name="Kim J.S."/>
            <person name="Ahn B.O."/>
            <person name="Rhee S.Y."/>
            <person name="Sohng J.K."/>
        </authorList>
    </citation>
    <scope>NUCLEOTIDE SEQUENCE</scope>
    <source>
        <tissue evidence="1">Leaf</tissue>
    </source>
</reference>
<comment type="caution">
    <text evidence="1">The sequence shown here is derived from an EMBL/GenBank/DDBJ whole genome shotgun (WGS) entry which is preliminary data.</text>
</comment>
<evidence type="ECO:0000313" key="2">
    <source>
        <dbReference type="Proteomes" id="UP000634136"/>
    </source>
</evidence>
<dbReference type="PANTHER" id="PTHR33156:SF59">
    <property type="entry name" value="PROTEIN NUCLEAR FUSION DEFECTIVE 6, CHLOROPLASTIC_MITOCHONDRIAL-LIKE"/>
    <property type="match status" value="1"/>
</dbReference>
<dbReference type="EMBL" id="JAAIUW010000002">
    <property type="protein sequence ID" value="KAF7840292.1"/>
    <property type="molecule type" value="Genomic_DNA"/>
</dbReference>
<dbReference type="OrthoDB" id="736963at2759"/>
<protein>
    <submittedName>
        <fullName evidence="1">Protein NUCLEAR FUSION DEFECTIVE 6, chloroplastic/mitochondrial-like isoform X1</fullName>
    </submittedName>
</protein>
<gene>
    <name evidence="1" type="ORF">G2W53_002590</name>
</gene>
<dbReference type="PANTHER" id="PTHR33156">
    <property type="entry name" value="OS02G0230000 PROTEIN"/>
    <property type="match status" value="1"/>
</dbReference>
<accession>A0A834X9P7</accession>
<dbReference type="AlphaFoldDB" id="A0A834X9P7"/>
<sequence>MSVVAARTLLRSASSRAAATAKLSPGARARPTFSPFRIPKQNSLSNRIFRSPVEMSSCVDSMLPYHTATASALLTSMLSVSRRSCGWTPEGLGEGKRRLDEQQAPKILSLPVLGFEMGDYSCLVVPPCVAWISVKTLLDVVGGFLPMLDVKVQDLNVQASRTGYHA</sequence>
<proteinExistence type="predicted"/>
<organism evidence="1 2">
    <name type="scientific">Senna tora</name>
    <dbReference type="NCBI Taxonomy" id="362788"/>
    <lineage>
        <taxon>Eukaryota</taxon>
        <taxon>Viridiplantae</taxon>
        <taxon>Streptophyta</taxon>
        <taxon>Embryophyta</taxon>
        <taxon>Tracheophyta</taxon>
        <taxon>Spermatophyta</taxon>
        <taxon>Magnoliopsida</taxon>
        <taxon>eudicotyledons</taxon>
        <taxon>Gunneridae</taxon>
        <taxon>Pentapetalae</taxon>
        <taxon>rosids</taxon>
        <taxon>fabids</taxon>
        <taxon>Fabales</taxon>
        <taxon>Fabaceae</taxon>
        <taxon>Caesalpinioideae</taxon>
        <taxon>Cassia clade</taxon>
        <taxon>Senna</taxon>
    </lineage>
</organism>
<name>A0A834X9P7_9FABA</name>